<sequence>MGSSTSPRDGTTGTSNDTCGTENVLAVSEYELEPHISSLYPSSKEGPISYCKDPIGEPRRESTRSAKLVLEPRAEAP</sequence>
<dbReference type="GeneID" id="70233862"/>
<evidence type="ECO:0000313" key="3">
    <source>
        <dbReference type="Proteomes" id="UP000769157"/>
    </source>
</evidence>
<dbReference type="EMBL" id="JAEUBE010000158">
    <property type="protein sequence ID" value="KAH3668141.1"/>
    <property type="molecule type" value="Genomic_DNA"/>
</dbReference>
<evidence type="ECO:0000256" key="1">
    <source>
        <dbReference type="SAM" id="MobiDB-lite"/>
    </source>
</evidence>
<dbReference type="AlphaFoldDB" id="A0A9P8PAF7"/>
<comment type="caution">
    <text evidence="2">The sequence shown here is derived from an EMBL/GenBank/DDBJ whole genome shotgun (WGS) entry which is preliminary data.</text>
</comment>
<reference evidence="2" key="1">
    <citation type="journal article" date="2021" name="Open Biol.">
        <title>Shared evolutionary footprints suggest mitochondrial oxidative damage underlies multiple complex I losses in fungi.</title>
        <authorList>
            <person name="Schikora-Tamarit M.A."/>
            <person name="Marcet-Houben M."/>
            <person name="Nosek J."/>
            <person name="Gabaldon T."/>
        </authorList>
    </citation>
    <scope>NUCLEOTIDE SEQUENCE</scope>
    <source>
        <strain evidence="2">CBS6075</strain>
    </source>
</reference>
<feature type="compositionally biased region" description="Basic and acidic residues" evidence="1">
    <location>
        <begin position="54"/>
        <end position="77"/>
    </location>
</feature>
<dbReference type="RefSeq" id="XP_046062555.1">
    <property type="nucleotide sequence ID" value="XM_046202705.1"/>
</dbReference>
<feature type="region of interest" description="Disordered" evidence="1">
    <location>
        <begin position="53"/>
        <end position="77"/>
    </location>
</feature>
<feature type="region of interest" description="Disordered" evidence="1">
    <location>
        <begin position="1"/>
        <end position="22"/>
    </location>
</feature>
<accession>A0A9P8PAF7</accession>
<dbReference type="Proteomes" id="UP000769157">
    <property type="component" value="Unassembled WGS sequence"/>
</dbReference>
<name>A0A9P8PAF7_9ASCO</name>
<reference evidence="2" key="2">
    <citation type="submission" date="2021-01" db="EMBL/GenBank/DDBJ databases">
        <authorList>
            <person name="Schikora-Tamarit M.A."/>
        </authorList>
    </citation>
    <scope>NUCLEOTIDE SEQUENCE</scope>
    <source>
        <strain evidence="2">CBS6075</strain>
    </source>
</reference>
<organism evidence="2 3">
    <name type="scientific">Ogataea philodendri</name>
    <dbReference type="NCBI Taxonomy" id="1378263"/>
    <lineage>
        <taxon>Eukaryota</taxon>
        <taxon>Fungi</taxon>
        <taxon>Dikarya</taxon>
        <taxon>Ascomycota</taxon>
        <taxon>Saccharomycotina</taxon>
        <taxon>Pichiomycetes</taxon>
        <taxon>Pichiales</taxon>
        <taxon>Pichiaceae</taxon>
        <taxon>Ogataea</taxon>
    </lineage>
</organism>
<protein>
    <submittedName>
        <fullName evidence="2">Uncharacterized protein</fullName>
    </submittedName>
</protein>
<evidence type="ECO:0000313" key="2">
    <source>
        <dbReference type="EMBL" id="KAH3668141.1"/>
    </source>
</evidence>
<proteinExistence type="predicted"/>
<gene>
    <name evidence="2" type="ORF">OGAPHI_001895</name>
</gene>
<feature type="compositionally biased region" description="Polar residues" evidence="1">
    <location>
        <begin position="1"/>
        <end position="21"/>
    </location>
</feature>
<keyword evidence="3" id="KW-1185">Reference proteome</keyword>